<dbReference type="AlphaFoldDB" id="A0A2Z2KHM1"/>
<gene>
    <name evidence="1" type="ORF">B9T62_19340</name>
</gene>
<evidence type="ECO:0000313" key="2">
    <source>
        <dbReference type="Proteomes" id="UP000249890"/>
    </source>
</evidence>
<dbReference type="KEGG" id="pdh:B9T62_19340"/>
<protein>
    <recommendedName>
        <fullName evidence="3">DUF1617 domain-containing protein</fullName>
    </recommendedName>
</protein>
<dbReference type="RefSeq" id="WP_087916761.1">
    <property type="nucleotide sequence ID" value="NZ_CP021780.1"/>
</dbReference>
<name>A0A2Z2KHM1_9BACL</name>
<evidence type="ECO:0000313" key="1">
    <source>
        <dbReference type="EMBL" id="ASA22763.1"/>
    </source>
</evidence>
<organism evidence="1 2">
    <name type="scientific">Paenibacillus donghaensis</name>
    <dbReference type="NCBI Taxonomy" id="414771"/>
    <lineage>
        <taxon>Bacteria</taxon>
        <taxon>Bacillati</taxon>
        <taxon>Bacillota</taxon>
        <taxon>Bacilli</taxon>
        <taxon>Bacillales</taxon>
        <taxon>Paenibacillaceae</taxon>
        <taxon>Paenibacillus</taxon>
    </lineage>
</organism>
<proteinExistence type="predicted"/>
<sequence>MKIKKFELEPFISYLHSLRLDRVDSRMRSRFKKILIDKYQVFTDELREINVDYTVKDSSGDPIIENDKWIFENNDERLKEIQDLSFEEIYIEQNEENKKMLLSVKESVLNRGPSELEGKDADVYDCLAEIVEQITYEDQ</sequence>
<dbReference type="EMBL" id="CP021780">
    <property type="protein sequence ID" value="ASA22763.1"/>
    <property type="molecule type" value="Genomic_DNA"/>
</dbReference>
<keyword evidence="2" id="KW-1185">Reference proteome</keyword>
<accession>A0A2Z2KHM1</accession>
<dbReference type="Proteomes" id="UP000249890">
    <property type="component" value="Chromosome"/>
</dbReference>
<dbReference type="OrthoDB" id="2194466at2"/>
<reference evidence="1 2" key="1">
    <citation type="submission" date="2017-06" db="EMBL/GenBank/DDBJ databases">
        <title>Complete genome sequence of Paenibacillus donghaensis KCTC 13049T isolated from East Sea sediment, South Korea.</title>
        <authorList>
            <person name="Jung B.K."/>
            <person name="Hong S.-J."/>
            <person name="Shin J.-H."/>
        </authorList>
    </citation>
    <scope>NUCLEOTIDE SEQUENCE [LARGE SCALE GENOMIC DNA]</scope>
    <source>
        <strain evidence="1 2">KCTC 13049</strain>
    </source>
</reference>
<evidence type="ECO:0008006" key="3">
    <source>
        <dbReference type="Google" id="ProtNLM"/>
    </source>
</evidence>